<evidence type="ECO:0000313" key="2">
    <source>
        <dbReference type="EMBL" id="CAL0330075.1"/>
    </source>
</evidence>
<sequence>MGGGSSKINAGGEVVIPVKIRPLLLSRFEEFRKGRNGDTLKIEGTLSRKQLLKDGHEEEDGGSQNSFENEKQTQDKEKEKEQVKDETMVVRVISIDKISRVVPLPDCECECETNKEKEKKENNTEQDNQEKVFHVDEVVEEHEEENTRENEQADAKSDNETSDDDGDNETSDDDDEGEEHGRLVYPRSPSFRIYCIETENKRDEKEGSKNETVVVHKKSASADSIHNAASRNSNEVTQIVEIESTRKRKGNKMKKFGAVRTLLKVKSCYHPKSSCTGNDRTHVLVAKMN</sequence>
<name>A0AAV1Y8E2_LUPLU</name>
<evidence type="ECO:0000313" key="3">
    <source>
        <dbReference type="Proteomes" id="UP001497480"/>
    </source>
</evidence>
<feature type="compositionally biased region" description="Basic and acidic residues" evidence="1">
    <location>
        <begin position="112"/>
        <end position="137"/>
    </location>
</feature>
<evidence type="ECO:0000256" key="1">
    <source>
        <dbReference type="SAM" id="MobiDB-lite"/>
    </source>
</evidence>
<gene>
    <name evidence="2" type="ORF">LLUT_LOCUS31135</name>
</gene>
<feature type="compositionally biased region" description="Basic and acidic residues" evidence="1">
    <location>
        <begin position="200"/>
        <end position="209"/>
    </location>
</feature>
<feature type="compositionally biased region" description="Acidic residues" evidence="1">
    <location>
        <begin position="160"/>
        <end position="178"/>
    </location>
</feature>
<accession>A0AAV1Y8E2</accession>
<feature type="region of interest" description="Disordered" evidence="1">
    <location>
        <begin position="112"/>
        <end position="184"/>
    </location>
</feature>
<feature type="compositionally biased region" description="Basic and acidic residues" evidence="1">
    <location>
        <begin position="68"/>
        <end position="88"/>
    </location>
</feature>
<feature type="region of interest" description="Disordered" evidence="1">
    <location>
        <begin position="200"/>
        <end position="233"/>
    </location>
</feature>
<dbReference type="EMBL" id="CAXHTB010000022">
    <property type="protein sequence ID" value="CAL0330075.1"/>
    <property type="molecule type" value="Genomic_DNA"/>
</dbReference>
<dbReference type="Proteomes" id="UP001497480">
    <property type="component" value="Unassembled WGS sequence"/>
</dbReference>
<organism evidence="2 3">
    <name type="scientific">Lupinus luteus</name>
    <name type="common">European yellow lupine</name>
    <dbReference type="NCBI Taxonomy" id="3873"/>
    <lineage>
        <taxon>Eukaryota</taxon>
        <taxon>Viridiplantae</taxon>
        <taxon>Streptophyta</taxon>
        <taxon>Embryophyta</taxon>
        <taxon>Tracheophyta</taxon>
        <taxon>Spermatophyta</taxon>
        <taxon>Magnoliopsida</taxon>
        <taxon>eudicotyledons</taxon>
        <taxon>Gunneridae</taxon>
        <taxon>Pentapetalae</taxon>
        <taxon>rosids</taxon>
        <taxon>fabids</taxon>
        <taxon>Fabales</taxon>
        <taxon>Fabaceae</taxon>
        <taxon>Papilionoideae</taxon>
        <taxon>50 kb inversion clade</taxon>
        <taxon>genistoids sensu lato</taxon>
        <taxon>core genistoids</taxon>
        <taxon>Genisteae</taxon>
        <taxon>Lupinus</taxon>
    </lineage>
</organism>
<dbReference type="AlphaFoldDB" id="A0AAV1Y8E2"/>
<comment type="caution">
    <text evidence="2">The sequence shown here is derived from an EMBL/GenBank/DDBJ whole genome shotgun (WGS) entry which is preliminary data.</text>
</comment>
<protein>
    <submittedName>
        <fullName evidence="2">Uncharacterized protein</fullName>
    </submittedName>
</protein>
<reference evidence="2 3" key="1">
    <citation type="submission" date="2024-03" db="EMBL/GenBank/DDBJ databases">
        <authorList>
            <person name="Martinez-Hernandez J."/>
        </authorList>
    </citation>
    <scope>NUCLEOTIDE SEQUENCE [LARGE SCALE GENOMIC DNA]</scope>
</reference>
<proteinExistence type="predicted"/>
<feature type="region of interest" description="Disordered" evidence="1">
    <location>
        <begin position="46"/>
        <end position="89"/>
    </location>
</feature>
<keyword evidence="3" id="KW-1185">Reference proteome</keyword>
<feature type="compositionally biased region" description="Polar residues" evidence="1">
    <location>
        <begin position="221"/>
        <end position="233"/>
    </location>
</feature>
<feature type="compositionally biased region" description="Basic and acidic residues" evidence="1">
    <location>
        <begin position="145"/>
        <end position="159"/>
    </location>
</feature>